<dbReference type="SUPFAM" id="SSF52540">
    <property type="entry name" value="P-loop containing nucleoside triphosphate hydrolases"/>
    <property type="match status" value="1"/>
</dbReference>
<accession>A0A7S6WP28</accession>
<protein>
    <submittedName>
        <fullName evidence="6">Metal ABC transporter ATP-binding protein</fullName>
    </submittedName>
</protein>
<evidence type="ECO:0000256" key="4">
    <source>
        <dbReference type="ARBA" id="ARBA00022840"/>
    </source>
</evidence>
<dbReference type="InterPro" id="IPR050153">
    <property type="entry name" value="Metal_Ion_Import_ABC"/>
</dbReference>
<dbReference type="SMART" id="SM00382">
    <property type="entry name" value="AAA"/>
    <property type="match status" value="1"/>
</dbReference>
<keyword evidence="3" id="KW-0547">Nucleotide-binding</keyword>
<evidence type="ECO:0000256" key="2">
    <source>
        <dbReference type="ARBA" id="ARBA00022448"/>
    </source>
</evidence>
<dbReference type="InterPro" id="IPR027417">
    <property type="entry name" value="P-loop_NTPase"/>
</dbReference>
<dbReference type="Pfam" id="PF00005">
    <property type="entry name" value="ABC_tran"/>
    <property type="match status" value="1"/>
</dbReference>
<proteinExistence type="inferred from homology"/>
<dbReference type="Proteomes" id="UP000593915">
    <property type="component" value="Chromosome"/>
</dbReference>
<reference evidence="6 7" key="1">
    <citation type="submission" date="2020-09" db="EMBL/GenBank/DDBJ databases">
        <title>Characterization of Treponema spp. from bovine digital dermatitis in Korea.</title>
        <authorList>
            <person name="Espiritu H.M."/>
            <person name="Cho Y.I."/>
            <person name="Mamuad L."/>
        </authorList>
    </citation>
    <scope>NUCLEOTIDE SEQUENCE [LARGE SCALE GENOMIC DNA]</scope>
    <source>
        <strain evidence="6 7">KS1</strain>
    </source>
</reference>
<evidence type="ECO:0000259" key="5">
    <source>
        <dbReference type="PROSITE" id="PS50893"/>
    </source>
</evidence>
<organism evidence="6 7">
    <name type="scientific">Treponema pedis</name>
    <dbReference type="NCBI Taxonomy" id="409322"/>
    <lineage>
        <taxon>Bacteria</taxon>
        <taxon>Pseudomonadati</taxon>
        <taxon>Spirochaetota</taxon>
        <taxon>Spirochaetia</taxon>
        <taxon>Spirochaetales</taxon>
        <taxon>Treponemataceae</taxon>
        <taxon>Treponema</taxon>
    </lineage>
</organism>
<evidence type="ECO:0000313" key="7">
    <source>
        <dbReference type="Proteomes" id="UP000593915"/>
    </source>
</evidence>
<dbReference type="EMBL" id="CP061839">
    <property type="protein sequence ID" value="QOW60686.1"/>
    <property type="molecule type" value="Genomic_DNA"/>
</dbReference>
<evidence type="ECO:0000256" key="3">
    <source>
        <dbReference type="ARBA" id="ARBA00022741"/>
    </source>
</evidence>
<dbReference type="GO" id="GO:0005524">
    <property type="term" value="F:ATP binding"/>
    <property type="evidence" value="ECO:0007669"/>
    <property type="project" value="UniProtKB-KW"/>
</dbReference>
<dbReference type="InterPro" id="IPR003593">
    <property type="entry name" value="AAA+_ATPase"/>
</dbReference>
<name>A0A7S6WP28_9SPIR</name>
<gene>
    <name evidence="6" type="ORF">IFE08_12970</name>
</gene>
<dbReference type="AlphaFoldDB" id="A0A7S6WP28"/>
<keyword evidence="4 6" id="KW-0067">ATP-binding</keyword>
<dbReference type="GeneID" id="301089305"/>
<dbReference type="PROSITE" id="PS50893">
    <property type="entry name" value="ABC_TRANSPORTER_2"/>
    <property type="match status" value="1"/>
</dbReference>
<comment type="similarity">
    <text evidence="1">Belongs to the ABC transporter superfamily.</text>
</comment>
<keyword evidence="2" id="KW-0813">Transport</keyword>
<dbReference type="PANTHER" id="PTHR42734:SF17">
    <property type="entry name" value="METAL TRANSPORT SYSTEM ATP-BINDING PROTEIN TM_0124-RELATED"/>
    <property type="match status" value="1"/>
</dbReference>
<dbReference type="GO" id="GO:0016887">
    <property type="term" value="F:ATP hydrolysis activity"/>
    <property type="evidence" value="ECO:0007669"/>
    <property type="project" value="InterPro"/>
</dbReference>
<dbReference type="Gene3D" id="3.40.50.300">
    <property type="entry name" value="P-loop containing nucleotide triphosphate hydrolases"/>
    <property type="match status" value="1"/>
</dbReference>
<dbReference type="RefSeq" id="WP_020964419.1">
    <property type="nucleotide sequence ID" value="NZ_CP061839.1"/>
</dbReference>
<evidence type="ECO:0000313" key="6">
    <source>
        <dbReference type="EMBL" id="QOW60686.1"/>
    </source>
</evidence>
<sequence length="226" mass="25456">MIKIESLGFKYPNTEKLVLKNINLAADSGEYISIVGENGCGKSTLIKLILKLINPSKGTVKIETNRIGYLPQKKENLNDFPITVFEVLDSYRRILKIKDKTCIHELLKTVNLIEYKNARAGELSGGQLQKLYIARAMIGNPELLILDEPSTGIDVNGQKEIYSFVKKLNTEYGLTVLSVDHNLDAAIFNSTKIFHIKNGEGHLCNPKQYTSEFFNPNFINFKPMES</sequence>
<dbReference type="InterPro" id="IPR003439">
    <property type="entry name" value="ABC_transporter-like_ATP-bd"/>
</dbReference>
<evidence type="ECO:0000256" key="1">
    <source>
        <dbReference type="ARBA" id="ARBA00005417"/>
    </source>
</evidence>
<feature type="domain" description="ABC transporter" evidence="5">
    <location>
        <begin position="2"/>
        <end position="223"/>
    </location>
</feature>
<dbReference type="PANTHER" id="PTHR42734">
    <property type="entry name" value="METAL TRANSPORT SYSTEM ATP-BINDING PROTEIN TM_0124-RELATED"/>
    <property type="match status" value="1"/>
</dbReference>